<evidence type="ECO:0000313" key="1">
    <source>
        <dbReference type="EMBL" id="MBW0474455.1"/>
    </source>
</evidence>
<keyword evidence="2" id="KW-1185">Reference proteome</keyword>
<dbReference type="EMBL" id="AVOT02003743">
    <property type="protein sequence ID" value="MBW0474455.1"/>
    <property type="molecule type" value="Genomic_DNA"/>
</dbReference>
<reference evidence="1" key="1">
    <citation type="submission" date="2021-03" db="EMBL/GenBank/DDBJ databases">
        <title>Draft genome sequence of rust myrtle Austropuccinia psidii MF-1, a brazilian biotype.</title>
        <authorList>
            <person name="Quecine M.C."/>
            <person name="Pachon D.M.R."/>
            <person name="Bonatelli M.L."/>
            <person name="Correr F.H."/>
            <person name="Franceschini L.M."/>
            <person name="Leite T.F."/>
            <person name="Margarido G.R.A."/>
            <person name="Almeida C.A."/>
            <person name="Ferrarezi J.A."/>
            <person name="Labate C.A."/>
        </authorList>
    </citation>
    <scope>NUCLEOTIDE SEQUENCE</scope>
    <source>
        <strain evidence="1">MF-1</strain>
    </source>
</reference>
<comment type="caution">
    <text evidence="1">The sequence shown here is derived from an EMBL/GenBank/DDBJ whole genome shotgun (WGS) entry which is preliminary data.</text>
</comment>
<gene>
    <name evidence="1" type="ORF">O181_014170</name>
</gene>
<organism evidence="1 2">
    <name type="scientific">Austropuccinia psidii MF-1</name>
    <dbReference type="NCBI Taxonomy" id="1389203"/>
    <lineage>
        <taxon>Eukaryota</taxon>
        <taxon>Fungi</taxon>
        <taxon>Dikarya</taxon>
        <taxon>Basidiomycota</taxon>
        <taxon>Pucciniomycotina</taxon>
        <taxon>Pucciniomycetes</taxon>
        <taxon>Pucciniales</taxon>
        <taxon>Sphaerophragmiaceae</taxon>
        <taxon>Austropuccinia</taxon>
    </lineage>
</organism>
<accession>A0A9Q3C0G2</accession>
<protein>
    <submittedName>
        <fullName evidence="1">Uncharacterized protein</fullName>
    </submittedName>
</protein>
<name>A0A9Q3C0G2_9BASI</name>
<proteinExistence type="predicted"/>
<evidence type="ECO:0000313" key="2">
    <source>
        <dbReference type="Proteomes" id="UP000765509"/>
    </source>
</evidence>
<dbReference type="AlphaFoldDB" id="A0A9Q3C0G2"/>
<sequence length="105" mass="12434">MNRDPKYDTIRPLEKKSSIILEDGMDQVQNKGMIRRIKKEMETVLEEGKLVESEDDLILDQQNNANWEHKFDQGRRFEELEEEEISENTQRLAGLTIQESNLKKK</sequence>
<dbReference type="Proteomes" id="UP000765509">
    <property type="component" value="Unassembled WGS sequence"/>
</dbReference>